<reference evidence="4 5" key="1">
    <citation type="submission" date="2020-08" db="EMBL/GenBank/DDBJ databases">
        <title>Genomic Encyclopedia of Type Strains, Phase IV (KMG-IV): sequencing the most valuable type-strain genomes for metagenomic binning, comparative biology and taxonomic classification.</title>
        <authorList>
            <person name="Goeker M."/>
        </authorList>
    </citation>
    <scope>NUCLEOTIDE SEQUENCE [LARGE SCALE GENOMIC DNA]</scope>
    <source>
        <strain evidence="4 5">DSM 102983</strain>
    </source>
</reference>
<organism evidence="4 5">
    <name type="scientific">Parabacteroides faecis</name>
    <dbReference type="NCBI Taxonomy" id="1217282"/>
    <lineage>
        <taxon>Bacteria</taxon>
        <taxon>Pseudomonadati</taxon>
        <taxon>Bacteroidota</taxon>
        <taxon>Bacteroidia</taxon>
        <taxon>Bacteroidales</taxon>
        <taxon>Tannerellaceae</taxon>
        <taxon>Parabacteroides</taxon>
    </lineage>
</organism>
<feature type="transmembrane region" description="Helical" evidence="1">
    <location>
        <begin position="6"/>
        <end position="22"/>
    </location>
</feature>
<evidence type="ECO:0000259" key="2">
    <source>
        <dbReference type="Pfam" id="PF09922"/>
    </source>
</evidence>
<dbReference type="InterPro" id="IPR024425">
    <property type="entry name" value="LiaF-like_C"/>
</dbReference>
<dbReference type="EMBL" id="JACHOC010000003">
    <property type="protein sequence ID" value="MBB4622033.1"/>
    <property type="molecule type" value="Genomic_DNA"/>
</dbReference>
<keyword evidence="5" id="KW-1185">Reference proteome</keyword>
<dbReference type="Pfam" id="PF09922">
    <property type="entry name" value="LiaF-like_C"/>
    <property type="match status" value="1"/>
</dbReference>
<dbReference type="Proteomes" id="UP000533637">
    <property type="component" value="Unassembled WGS sequence"/>
</dbReference>
<keyword evidence="1" id="KW-0472">Membrane</keyword>
<evidence type="ECO:0000313" key="4">
    <source>
        <dbReference type="EMBL" id="MBB4622033.1"/>
    </source>
</evidence>
<keyword evidence="1" id="KW-0812">Transmembrane</keyword>
<dbReference type="RefSeq" id="WP_183670383.1">
    <property type="nucleotide sequence ID" value="NZ_BMPB01000001.1"/>
</dbReference>
<dbReference type="PANTHER" id="PTHR40763">
    <property type="entry name" value="MEMBRANE PROTEIN-RELATED"/>
    <property type="match status" value="1"/>
</dbReference>
<accession>A0ABR6KMJ5</accession>
<feature type="domain" description="Cell wall-active antibiotics response LiaF-like C-terminal" evidence="2">
    <location>
        <begin position="153"/>
        <end position="211"/>
    </location>
</feature>
<sequence>MNLRKNIFWAIPFIVVGIVWLLKNMGMIATDIFDIIVSWQMLVMYVGVSTFFSRQYVGGLITFLFGLYFLMPELDWMDGSGMTIWPLLLVLAGIVILFSPRKKNNTHWKNRGGTTGNEADTGTKSEFINIDGYVESDNTFSSVEQIILDPVFKGARIKVLFGGTILDLRRTKLEGPRTYIDIDCTFAGVEIYVPNDWRLHFNVRTLMGGCEDKRFNASVNMDNEHVLVVRGNATFGGIEFKS</sequence>
<evidence type="ECO:0000259" key="3">
    <source>
        <dbReference type="Pfam" id="PF22570"/>
    </source>
</evidence>
<protein>
    <recommendedName>
        <fullName evidence="6">Cell wall-active antibiotics response LiaF-like C-terminal domain-containing protein</fullName>
    </recommendedName>
</protein>
<evidence type="ECO:0000313" key="5">
    <source>
        <dbReference type="Proteomes" id="UP000533637"/>
    </source>
</evidence>
<name>A0ABR6KMJ5_9BACT</name>
<feature type="transmembrane region" description="Helical" evidence="1">
    <location>
        <begin position="82"/>
        <end position="99"/>
    </location>
</feature>
<comment type="caution">
    <text evidence="4">The sequence shown here is derived from an EMBL/GenBank/DDBJ whole genome shotgun (WGS) entry which is preliminary data.</text>
</comment>
<gene>
    <name evidence="4" type="ORF">GGQ57_001930</name>
</gene>
<dbReference type="Pfam" id="PF22570">
    <property type="entry name" value="LiaF-TM"/>
    <property type="match status" value="1"/>
</dbReference>
<evidence type="ECO:0000256" key="1">
    <source>
        <dbReference type="SAM" id="Phobius"/>
    </source>
</evidence>
<proteinExistence type="predicted"/>
<keyword evidence="1" id="KW-1133">Transmembrane helix</keyword>
<feature type="domain" description="LiaF transmembrane" evidence="3">
    <location>
        <begin position="8"/>
        <end position="103"/>
    </location>
</feature>
<evidence type="ECO:0008006" key="6">
    <source>
        <dbReference type="Google" id="ProtNLM"/>
    </source>
</evidence>
<dbReference type="PANTHER" id="PTHR40763:SF5">
    <property type="entry name" value="MEMBRANE PROTEIN"/>
    <property type="match status" value="1"/>
</dbReference>
<feature type="transmembrane region" description="Helical" evidence="1">
    <location>
        <begin position="42"/>
        <end position="70"/>
    </location>
</feature>
<dbReference type="InterPro" id="IPR054331">
    <property type="entry name" value="LiaF_TM"/>
</dbReference>